<evidence type="ECO:0000256" key="1">
    <source>
        <dbReference type="SAM" id="MobiDB-lite"/>
    </source>
</evidence>
<reference evidence="2" key="1">
    <citation type="submission" date="2021-01" db="EMBL/GenBank/DDBJ databases">
        <title>Whole genome shotgun sequence of Sphaerimonospora thailandensis NBRC 107569.</title>
        <authorList>
            <person name="Komaki H."/>
            <person name="Tamura T."/>
        </authorList>
    </citation>
    <scope>NUCLEOTIDE SEQUENCE</scope>
    <source>
        <strain evidence="2">NBRC 107569</strain>
    </source>
</reference>
<proteinExistence type="predicted"/>
<dbReference type="Proteomes" id="UP000610966">
    <property type="component" value="Unassembled WGS sequence"/>
</dbReference>
<evidence type="ECO:0000313" key="3">
    <source>
        <dbReference type="Proteomes" id="UP000610966"/>
    </source>
</evidence>
<organism evidence="2 3">
    <name type="scientific">Sphaerimonospora thailandensis</name>
    <dbReference type="NCBI Taxonomy" id="795644"/>
    <lineage>
        <taxon>Bacteria</taxon>
        <taxon>Bacillati</taxon>
        <taxon>Actinomycetota</taxon>
        <taxon>Actinomycetes</taxon>
        <taxon>Streptosporangiales</taxon>
        <taxon>Streptosporangiaceae</taxon>
        <taxon>Sphaerimonospora</taxon>
    </lineage>
</organism>
<comment type="caution">
    <text evidence="2">The sequence shown here is derived from an EMBL/GenBank/DDBJ whole genome shotgun (WGS) entry which is preliminary data.</text>
</comment>
<evidence type="ECO:0000313" key="2">
    <source>
        <dbReference type="EMBL" id="GIH71679.1"/>
    </source>
</evidence>
<dbReference type="AlphaFoldDB" id="A0A8J3RD88"/>
<protein>
    <submittedName>
        <fullName evidence="2">Uncharacterized protein</fullName>
    </submittedName>
</protein>
<gene>
    <name evidence="2" type="ORF">Mth01_39320</name>
</gene>
<feature type="region of interest" description="Disordered" evidence="1">
    <location>
        <begin position="84"/>
        <end position="112"/>
    </location>
</feature>
<keyword evidence="3" id="KW-1185">Reference proteome</keyword>
<name>A0A8J3RD88_9ACTN</name>
<dbReference type="EMBL" id="BOOG01000038">
    <property type="protein sequence ID" value="GIH71679.1"/>
    <property type="molecule type" value="Genomic_DNA"/>
</dbReference>
<sequence length="112" mass="11427">MPGQDAAGADHLVVRVGVHGHDGELSVHSIPRTLVYEYFSNDPISPLDPLSGTSADLSLRDIALEAVGGGLLTPLLRSLVPGGRLVAHSSGSGQGTPGHRGARQPGKGIPIP</sequence>
<accession>A0A8J3RD88</accession>